<gene>
    <name evidence="1" type="ORF">AVEN_26334_1</name>
</gene>
<evidence type="ECO:0000313" key="2">
    <source>
        <dbReference type="Proteomes" id="UP000499080"/>
    </source>
</evidence>
<dbReference type="EMBL" id="BGPR01000023">
    <property type="protein sequence ID" value="GBL80926.1"/>
    <property type="molecule type" value="Genomic_DNA"/>
</dbReference>
<dbReference type="AlphaFoldDB" id="A0A4Y2ANV4"/>
<dbReference type="Proteomes" id="UP000499080">
    <property type="component" value="Unassembled WGS sequence"/>
</dbReference>
<proteinExistence type="predicted"/>
<evidence type="ECO:0000313" key="1">
    <source>
        <dbReference type="EMBL" id="GBL80926.1"/>
    </source>
</evidence>
<name>A0A4Y2ANV4_ARAVE</name>
<comment type="caution">
    <text evidence="1">The sequence shown here is derived from an EMBL/GenBank/DDBJ whole genome shotgun (WGS) entry which is preliminary data.</text>
</comment>
<accession>A0A4Y2ANV4</accession>
<sequence>MQLQLPVGTVLSSLSTSFEQSDHLQMFPQNVVAIAQTLGLLEPVPYFFGPVLEQGTSSVQSRASILIKSFCWFQKPKERREELHPFVHKGCGSCER</sequence>
<keyword evidence="2" id="KW-1185">Reference proteome</keyword>
<reference evidence="1 2" key="1">
    <citation type="journal article" date="2019" name="Sci. Rep.">
        <title>Orb-weaving spider Araneus ventricosus genome elucidates the spidroin gene catalogue.</title>
        <authorList>
            <person name="Kono N."/>
            <person name="Nakamura H."/>
            <person name="Ohtoshi R."/>
            <person name="Moran D.A.P."/>
            <person name="Shinohara A."/>
            <person name="Yoshida Y."/>
            <person name="Fujiwara M."/>
            <person name="Mori M."/>
            <person name="Tomita M."/>
            <person name="Arakawa K."/>
        </authorList>
    </citation>
    <scope>NUCLEOTIDE SEQUENCE [LARGE SCALE GENOMIC DNA]</scope>
</reference>
<protein>
    <submittedName>
        <fullName evidence="1">Uncharacterized protein</fullName>
    </submittedName>
</protein>
<organism evidence="1 2">
    <name type="scientific">Araneus ventricosus</name>
    <name type="common">Orbweaver spider</name>
    <name type="synonym">Epeira ventricosa</name>
    <dbReference type="NCBI Taxonomy" id="182803"/>
    <lineage>
        <taxon>Eukaryota</taxon>
        <taxon>Metazoa</taxon>
        <taxon>Ecdysozoa</taxon>
        <taxon>Arthropoda</taxon>
        <taxon>Chelicerata</taxon>
        <taxon>Arachnida</taxon>
        <taxon>Araneae</taxon>
        <taxon>Araneomorphae</taxon>
        <taxon>Entelegynae</taxon>
        <taxon>Araneoidea</taxon>
        <taxon>Araneidae</taxon>
        <taxon>Araneus</taxon>
    </lineage>
</organism>